<dbReference type="SMART" id="SM00184">
    <property type="entry name" value="RING"/>
    <property type="match status" value="1"/>
</dbReference>
<dbReference type="EMBL" id="GHES01004128">
    <property type="protein sequence ID" value="MPA34687.1"/>
    <property type="molecule type" value="Transcribed_RNA"/>
</dbReference>
<evidence type="ECO:0000256" key="4">
    <source>
        <dbReference type="PROSITE-ProRule" id="PRU00175"/>
    </source>
</evidence>
<keyword evidence="1" id="KW-0479">Metal-binding</keyword>
<keyword evidence="2 4" id="KW-0863">Zinc-finger</keyword>
<dbReference type="InterPro" id="IPR017907">
    <property type="entry name" value="Znf_RING_CS"/>
</dbReference>
<accession>A0A5B6YSL5</accession>
<organism evidence="7">
    <name type="scientific">Davidia involucrata</name>
    <name type="common">Dove tree</name>
    <dbReference type="NCBI Taxonomy" id="16924"/>
    <lineage>
        <taxon>Eukaryota</taxon>
        <taxon>Viridiplantae</taxon>
        <taxon>Streptophyta</taxon>
        <taxon>Embryophyta</taxon>
        <taxon>Tracheophyta</taxon>
        <taxon>Spermatophyta</taxon>
        <taxon>Magnoliopsida</taxon>
        <taxon>eudicotyledons</taxon>
        <taxon>Gunneridae</taxon>
        <taxon>Pentapetalae</taxon>
        <taxon>asterids</taxon>
        <taxon>Cornales</taxon>
        <taxon>Nyssaceae</taxon>
        <taxon>Davidia</taxon>
    </lineage>
</organism>
<feature type="compositionally biased region" description="Polar residues" evidence="5">
    <location>
        <begin position="935"/>
        <end position="947"/>
    </location>
</feature>
<dbReference type="SUPFAM" id="SSF57850">
    <property type="entry name" value="RING/U-box"/>
    <property type="match status" value="1"/>
</dbReference>
<evidence type="ECO:0000313" key="7">
    <source>
        <dbReference type="EMBL" id="MPA34687.1"/>
    </source>
</evidence>
<dbReference type="InterPro" id="IPR001965">
    <property type="entry name" value="Znf_PHD"/>
</dbReference>
<dbReference type="GO" id="GO:0016567">
    <property type="term" value="P:protein ubiquitination"/>
    <property type="evidence" value="ECO:0007669"/>
    <property type="project" value="TreeGrafter"/>
</dbReference>
<dbReference type="InterPro" id="IPR013083">
    <property type="entry name" value="Znf_RING/FYVE/PHD"/>
</dbReference>
<dbReference type="Gene3D" id="3.30.40.10">
    <property type="entry name" value="Zinc/RING finger domain, C3HC4 (zinc finger)"/>
    <property type="match status" value="2"/>
</dbReference>
<proteinExistence type="predicted"/>
<dbReference type="Pfam" id="PF00628">
    <property type="entry name" value="PHD"/>
    <property type="match status" value="1"/>
</dbReference>
<protein>
    <recommendedName>
        <fullName evidence="6">RING-type domain-containing protein</fullName>
    </recommendedName>
</protein>
<evidence type="ECO:0000256" key="2">
    <source>
        <dbReference type="ARBA" id="ARBA00022771"/>
    </source>
</evidence>
<feature type="region of interest" description="Disordered" evidence="5">
    <location>
        <begin position="700"/>
        <end position="795"/>
    </location>
</feature>
<name>A0A5B6YSL5_DAVIN</name>
<dbReference type="InterPro" id="IPR011011">
    <property type="entry name" value="Znf_FYVE_PHD"/>
</dbReference>
<dbReference type="SUPFAM" id="SSF57903">
    <property type="entry name" value="FYVE/PHD zinc finger"/>
    <property type="match status" value="1"/>
</dbReference>
<dbReference type="AlphaFoldDB" id="A0A5B6YSL5"/>
<dbReference type="PROSITE" id="PS00518">
    <property type="entry name" value="ZF_RING_1"/>
    <property type="match status" value="1"/>
</dbReference>
<feature type="compositionally biased region" description="Polar residues" evidence="5">
    <location>
        <begin position="750"/>
        <end position="763"/>
    </location>
</feature>
<dbReference type="InterPro" id="IPR001841">
    <property type="entry name" value="Znf_RING"/>
</dbReference>
<dbReference type="PANTHER" id="PTHR15315:SF26">
    <property type="entry name" value="E3 UBIQUITIN-PROTEIN LIGASE NRDP1"/>
    <property type="match status" value="1"/>
</dbReference>
<feature type="region of interest" description="Disordered" evidence="5">
    <location>
        <begin position="994"/>
        <end position="1013"/>
    </location>
</feature>
<evidence type="ECO:0000259" key="6">
    <source>
        <dbReference type="PROSITE" id="PS50089"/>
    </source>
</evidence>
<dbReference type="PANTHER" id="PTHR15315">
    <property type="entry name" value="RING FINGER PROTEIN 41, 151"/>
    <property type="match status" value="1"/>
</dbReference>
<feature type="region of interest" description="Disordered" evidence="5">
    <location>
        <begin position="933"/>
        <end position="960"/>
    </location>
</feature>
<dbReference type="GO" id="GO:0061630">
    <property type="term" value="F:ubiquitin protein ligase activity"/>
    <property type="evidence" value="ECO:0007669"/>
    <property type="project" value="TreeGrafter"/>
</dbReference>
<evidence type="ECO:0000256" key="3">
    <source>
        <dbReference type="ARBA" id="ARBA00022833"/>
    </source>
</evidence>
<feature type="region of interest" description="Disordered" evidence="5">
    <location>
        <begin position="1064"/>
        <end position="1122"/>
    </location>
</feature>
<feature type="domain" description="RING-type" evidence="6">
    <location>
        <begin position="34"/>
        <end position="73"/>
    </location>
</feature>
<evidence type="ECO:0000256" key="1">
    <source>
        <dbReference type="ARBA" id="ARBA00022723"/>
    </source>
</evidence>
<gene>
    <name evidence="7" type="ORF">Din_004128</name>
</gene>
<dbReference type="GO" id="GO:0008270">
    <property type="term" value="F:zinc ion binding"/>
    <property type="evidence" value="ECO:0007669"/>
    <property type="project" value="UniProtKB-KW"/>
</dbReference>
<sequence length="1264" mass="138800">MMDVEFVTDCVSEEDTFEIDDNNDVYTTFEGDRCGICMDVVIDRGVLDCCQHWFCFTCIDNWATITNLCPLCQNEFQLITCVPVYDTIGSSKVDEDSFSRDDDWCIEGKNNTLSFPSYYIDENAVICLDGDGCKIRSGSATAEEDSNLDTSIACDSCDIWYHAFCVGFDPEGSCENSWLCPRCIAGENLQKSNEAPALRPSNQCAVQNASSECLVEAAFSGKVSVSVADAGETAVVVSMIEENQGTEGPSEKCSSTGEVSKDLNIETLISSSSASSFKLETPSSEKTTIQLNLEAQELGLSLSRDTSFSLPSMSLGLSELKTNSANKAMNEPSGFDGIGISSRKLVDEVCESSVDLHLGLSVGSSLSVDNMNNDVAEDQVAGDAQQNSISEECLLPGKVVPDTKENVMEITGAKRKRRDYCNDVRTAPVDGETKAITDTKALAKKVRAERNNQIIHSKGQADEPVSDDSQKCPNLIVASGDDKLRCNSEKGNVSSDIMSIVQGTDRRSFKRLAASKSSKESENAAGLRVKKILRRADEDKESSMLVQKLRKEIREAVRNKSSKDFGENLFDPKLLAAFRVAVAGPTAEPAKKLAPLVVKAKKPMLQKGKIRENLTKKIYGIGGRRKRAWTRDCEIEFWKHRCLKATKPEKIETLKSVLDLLRKSSERTEMKQGIEGEATNSILSRLYLADTSVFPRKDDIKPLSAFKGTGNPEESKEHTLTEKASTPSLGNHTVKTPETNKVSSMVGVPLSNNKGNKSANVPSVKSEAASIKVHPNRCPERSSISSSGGSKVNSRKEMIVKSNNIKNDKKKWALEVLARKMAVTGRNAAQEKQEDNALLKGNYPLLVQLPIDMRPVLAPSRHNKIPISVRQAQLYRLTEHYLRKTNLPVIHRTADTELAVADAVNIEKEVADRSNSKLVYVNLCSQEILHRSDNVKSSSATESNPSPNSAPPTDASEQSINDLSAGPVVEALRNAGLLSDSPPNSPYHQIEEINVEDDPSEKIGEEGPDNVFEMDSHPELDIYGDFEYNLEDEDFIGASALKISKLQPEGDSQLKVVFSTLNSDRSNNALDPEDHERKTTVEVPKGSSSLHEGDAGTSIRSSTMEGGTDGYPPPDHLLDEGGEEPSLAECEELYGPDKEPLISKFLERASILHSSGGENSPNYPQTNEDVQKEKISNTDTKKHSDYCHSVAKKVEAYIKEHIRPLCKSGVITVEQYRWAVGKTTDKVMKYHLKERNANFLVKEGEKVKKLAEKYVETAQQTEKS</sequence>
<dbReference type="Pfam" id="PF13639">
    <property type="entry name" value="zf-RING_2"/>
    <property type="match status" value="1"/>
</dbReference>
<evidence type="ECO:0000256" key="5">
    <source>
        <dbReference type="SAM" id="MobiDB-lite"/>
    </source>
</evidence>
<dbReference type="SMART" id="SM00249">
    <property type="entry name" value="PHD"/>
    <property type="match status" value="1"/>
</dbReference>
<feature type="compositionally biased region" description="Polar residues" evidence="5">
    <location>
        <begin position="722"/>
        <end position="743"/>
    </location>
</feature>
<keyword evidence="3" id="KW-0862">Zinc</keyword>
<reference evidence="7" key="1">
    <citation type="submission" date="2019-08" db="EMBL/GenBank/DDBJ databases">
        <title>Reference gene set and small RNA set construction with multiple tissues from Davidia involucrata Baill.</title>
        <authorList>
            <person name="Yang H."/>
            <person name="Zhou C."/>
            <person name="Li G."/>
            <person name="Wang J."/>
            <person name="Gao P."/>
            <person name="Wang M."/>
            <person name="Wang R."/>
            <person name="Zhao Y."/>
        </authorList>
    </citation>
    <scope>NUCLEOTIDE SEQUENCE</scope>
    <source>
        <tissue evidence="7">Mixed with DoveR01_LX</tissue>
    </source>
</reference>
<dbReference type="PROSITE" id="PS50089">
    <property type="entry name" value="ZF_RING_2"/>
    <property type="match status" value="1"/>
</dbReference>
<dbReference type="InterPro" id="IPR019787">
    <property type="entry name" value="Znf_PHD-finger"/>
</dbReference>